<dbReference type="GO" id="GO:0003400">
    <property type="term" value="P:regulation of COPII vesicle coating"/>
    <property type="evidence" value="ECO:0007669"/>
    <property type="project" value="TreeGrafter"/>
</dbReference>
<keyword evidence="7" id="KW-0931">ER-Golgi transport</keyword>
<evidence type="ECO:0000256" key="10">
    <source>
        <dbReference type="ARBA" id="ARBA00023136"/>
    </source>
</evidence>
<evidence type="ECO:0000256" key="2">
    <source>
        <dbReference type="ARBA" id="ARBA00022448"/>
    </source>
</evidence>
<keyword evidence="13" id="KW-1185">Reference proteome</keyword>
<keyword evidence="6" id="KW-0256">Endoplasmic reticulum</keyword>
<keyword evidence="5" id="KW-0677">Repeat</keyword>
<dbReference type="GO" id="GO:0015031">
    <property type="term" value="P:protein transport"/>
    <property type="evidence" value="ECO:0007669"/>
    <property type="project" value="UniProtKB-KW"/>
</dbReference>
<sequence>MADADANCKKYGVPLYGASWVPPTAIRSDPNPTPPPPPPEQGDESSGDGSPPISDDNSLVLLAGGGGVGCNGISNALLLARFDFTSNSLSDYPVARLRTGTDLPYRMAVHPGGDGVICSSPEICRYYEWETVSTDVQNLGLKLSDKVIDELEDIGQQLALKFNYEGSVLALGGEVEIYFPLF</sequence>
<evidence type="ECO:0000256" key="9">
    <source>
        <dbReference type="ARBA" id="ARBA00022989"/>
    </source>
</evidence>
<evidence type="ECO:0000313" key="13">
    <source>
        <dbReference type="Proteomes" id="UP000823749"/>
    </source>
</evidence>
<dbReference type="AlphaFoldDB" id="A0AAV6IR26"/>
<dbReference type="GO" id="GO:0005789">
    <property type="term" value="C:endoplasmic reticulum membrane"/>
    <property type="evidence" value="ECO:0007669"/>
    <property type="project" value="UniProtKB-SubCell"/>
</dbReference>
<evidence type="ECO:0000256" key="11">
    <source>
        <dbReference type="SAM" id="MobiDB-lite"/>
    </source>
</evidence>
<dbReference type="GO" id="GO:0005085">
    <property type="term" value="F:guanyl-nucleotide exchange factor activity"/>
    <property type="evidence" value="ECO:0007669"/>
    <property type="project" value="InterPro"/>
</dbReference>
<dbReference type="EMBL" id="JACTNZ010000009">
    <property type="protein sequence ID" value="KAG5531186.1"/>
    <property type="molecule type" value="Genomic_DNA"/>
</dbReference>
<dbReference type="Gene3D" id="2.130.10.10">
    <property type="entry name" value="YVTN repeat-like/Quinoprotein amine dehydrogenase"/>
    <property type="match status" value="1"/>
</dbReference>
<keyword evidence="4" id="KW-0812">Transmembrane</keyword>
<evidence type="ECO:0000313" key="12">
    <source>
        <dbReference type="EMBL" id="KAG5531186.1"/>
    </source>
</evidence>
<proteinExistence type="predicted"/>
<dbReference type="Proteomes" id="UP000823749">
    <property type="component" value="Chromosome 9"/>
</dbReference>
<dbReference type="EMBL" id="JACTNZ010000009">
    <property type="protein sequence ID" value="KAG5531185.1"/>
    <property type="molecule type" value="Genomic_DNA"/>
</dbReference>
<dbReference type="InterPro" id="IPR045260">
    <property type="entry name" value="Sec12-like"/>
</dbReference>
<evidence type="ECO:0000256" key="5">
    <source>
        <dbReference type="ARBA" id="ARBA00022737"/>
    </source>
</evidence>
<dbReference type="InterPro" id="IPR015943">
    <property type="entry name" value="WD40/YVTN_repeat-like_dom_sf"/>
</dbReference>
<evidence type="ECO:0000256" key="6">
    <source>
        <dbReference type="ARBA" id="ARBA00022824"/>
    </source>
</evidence>
<feature type="region of interest" description="Disordered" evidence="11">
    <location>
        <begin position="14"/>
        <end position="58"/>
    </location>
</feature>
<dbReference type="PANTHER" id="PTHR23284">
    <property type="entry name" value="PROLACTIN REGULATORY ELEMENT BINDING PROTEIN"/>
    <property type="match status" value="1"/>
</dbReference>
<evidence type="ECO:0000256" key="8">
    <source>
        <dbReference type="ARBA" id="ARBA00022927"/>
    </source>
</evidence>
<name>A0AAV6IR26_9ERIC</name>
<protein>
    <submittedName>
        <fullName evidence="12">Uncharacterized protein</fullName>
    </submittedName>
</protein>
<keyword evidence="3" id="KW-0853">WD repeat</keyword>
<evidence type="ECO:0000256" key="1">
    <source>
        <dbReference type="ARBA" id="ARBA00004389"/>
    </source>
</evidence>
<comment type="subcellular location">
    <subcellularLocation>
        <location evidence="1">Endoplasmic reticulum membrane</location>
        <topology evidence="1">Single-pass membrane protein</topology>
    </subcellularLocation>
</comment>
<dbReference type="PANTHER" id="PTHR23284:SF0">
    <property type="entry name" value="PROLACTIN REGULATORY ELEMENT-BINDING PROTEIN"/>
    <property type="match status" value="1"/>
</dbReference>
<feature type="compositionally biased region" description="Low complexity" evidence="11">
    <location>
        <begin position="47"/>
        <end position="58"/>
    </location>
</feature>
<gene>
    <name evidence="12" type="ORF">RHGRI_025968</name>
</gene>
<feature type="compositionally biased region" description="Pro residues" evidence="11">
    <location>
        <begin position="31"/>
        <end position="40"/>
    </location>
</feature>
<evidence type="ECO:0000256" key="4">
    <source>
        <dbReference type="ARBA" id="ARBA00022692"/>
    </source>
</evidence>
<evidence type="ECO:0000256" key="7">
    <source>
        <dbReference type="ARBA" id="ARBA00022892"/>
    </source>
</evidence>
<keyword evidence="10" id="KW-0472">Membrane</keyword>
<organism evidence="12 13">
    <name type="scientific">Rhododendron griersonianum</name>
    <dbReference type="NCBI Taxonomy" id="479676"/>
    <lineage>
        <taxon>Eukaryota</taxon>
        <taxon>Viridiplantae</taxon>
        <taxon>Streptophyta</taxon>
        <taxon>Embryophyta</taxon>
        <taxon>Tracheophyta</taxon>
        <taxon>Spermatophyta</taxon>
        <taxon>Magnoliopsida</taxon>
        <taxon>eudicotyledons</taxon>
        <taxon>Gunneridae</taxon>
        <taxon>Pentapetalae</taxon>
        <taxon>asterids</taxon>
        <taxon>Ericales</taxon>
        <taxon>Ericaceae</taxon>
        <taxon>Ericoideae</taxon>
        <taxon>Rhodoreae</taxon>
        <taxon>Rhododendron</taxon>
    </lineage>
</organism>
<keyword evidence="9" id="KW-1133">Transmembrane helix</keyword>
<accession>A0AAV6IR26</accession>
<reference evidence="12" key="1">
    <citation type="submission" date="2020-08" db="EMBL/GenBank/DDBJ databases">
        <title>Plant Genome Project.</title>
        <authorList>
            <person name="Zhang R.-G."/>
        </authorList>
    </citation>
    <scope>NUCLEOTIDE SEQUENCE</scope>
    <source>
        <strain evidence="12">WSP0</strain>
        <tissue evidence="12">Leaf</tissue>
    </source>
</reference>
<keyword evidence="2" id="KW-0813">Transport</keyword>
<keyword evidence="8" id="KW-0653">Protein transport</keyword>
<dbReference type="GO" id="GO:0006888">
    <property type="term" value="P:endoplasmic reticulum to Golgi vesicle-mediated transport"/>
    <property type="evidence" value="ECO:0007669"/>
    <property type="project" value="TreeGrafter"/>
</dbReference>
<evidence type="ECO:0000256" key="3">
    <source>
        <dbReference type="ARBA" id="ARBA00022574"/>
    </source>
</evidence>
<comment type="caution">
    <text evidence="12">The sequence shown here is derived from an EMBL/GenBank/DDBJ whole genome shotgun (WGS) entry which is preliminary data.</text>
</comment>